<evidence type="ECO:0000256" key="5">
    <source>
        <dbReference type="ARBA" id="ARBA00023002"/>
    </source>
</evidence>
<evidence type="ECO:0000256" key="7">
    <source>
        <dbReference type="ARBA" id="ARBA00023033"/>
    </source>
</evidence>
<sequence length="498" mass="56578">MSRTYPFQIPVDSAEVSQPAGPGAIPEPYSMLFGHIPLLMALKKGLPSDAHDTYPARRLGLDWRDYFPKATTAPPLAYLDLWPFLSQPLIWVYSPQACAQLTQENPQPRHSLFKWSLTPLTGGKDLTCVDMAEHKVWRSRLNPGFSSMNLMSQMDMLLEEVVVFTKNLEKMAGEDGSWGNPFPFYDQTVPLTFDIIIRSTLDYPTHEQTQGPSPLLQSIRQLIQFVKKPNLASKLERWLPAYRYDVSRHTSIINNIMVPHIQSRIGREREPGRRKTVVDLCLKNIPTSTKGIDISRQRLEYIDVVLSQVKVFVLAGHHTTAQAICWLLYDINTNPAVLERIQSEHDELLGSDPNEARNVLSTQPYKLKDLRYTSAVIKESLRIHALGQTHREGSANFSFYLEGILYPTDDSILQTVPTVTQVSPDIWPRASEFLPERFLVSPGHDLYPPKNAWRPFELGTTRCIGEELAMIEMQLVLALTSRHIEYKFGHGEGSDASW</sequence>
<dbReference type="GeneID" id="19276982"/>
<keyword evidence="7" id="KW-0503">Monooxygenase</keyword>
<keyword evidence="5" id="KW-0560">Oxidoreductase</keyword>
<dbReference type="eggNOG" id="KOG0157">
    <property type="taxonomic scope" value="Eukaryota"/>
</dbReference>
<comment type="cofactor">
    <cofactor evidence="1 8">
        <name>heme</name>
        <dbReference type="ChEBI" id="CHEBI:30413"/>
    </cofactor>
</comment>
<organism evidence="9 10">
    <name type="scientific">Pestalotiopsis fici (strain W106-1 / CGMCC3.15140)</name>
    <dbReference type="NCBI Taxonomy" id="1229662"/>
    <lineage>
        <taxon>Eukaryota</taxon>
        <taxon>Fungi</taxon>
        <taxon>Dikarya</taxon>
        <taxon>Ascomycota</taxon>
        <taxon>Pezizomycotina</taxon>
        <taxon>Sordariomycetes</taxon>
        <taxon>Xylariomycetidae</taxon>
        <taxon>Amphisphaeriales</taxon>
        <taxon>Sporocadaceae</taxon>
        <taxon>Pestalotiopsis</taxon>
    </lineage>
</organism>
<dbReference type="Gene3D" id="1.10.630.10">
    <property type="entry name" value="Cytochrome P450"/>
    <property type="match status" value="1"/>
</dbReference>
<dbReference type="InterPro" id="IPR001128">
    <property type="entry name" value="Cyt_P450"/>
</dbReference>
<dbReference type="PRINTS" id="PR00385">
    <property type="entry name" value="P450"/>
</dbReference>
<protein>
    <recommendedName>
        <fullName evidence="11">Cytochrome P450</fullName>
    </recommendedName>
</protein>
<reference evidence="10" key="1">
    <citation type="journal article" date="2015" name="BMC Genomics">
        <title>Genomic and transcriptomic analysis of the endophytic fungus Pestalotiopsis fici reveals its lifestyle and high potential for synthesis of natural products.</title>
        <authorList>
            <person name="Wang X."/>
            <person name="Zhang X."/>
            <person name="Liu L."/>
            <person name="Xiang M."/>
            <person name="Wang W."/>
            <person name="Sun X."/>
            <person name="Che Y."/>
            <person name="Guo L."/>
            <person name="Liu G."/>
            <person name="Guo L."/>
            <person name="Wang C."/>
            <person name="Yin W.B."/>
            <person name="Stadler M."/>
            <person name="Zhang X."/>
            <person name="Liu X."/>
        </authorList>
    </citation>
    <scope>NUCLEOTIDE SEQUENCE [LARGE SCALE GENOMIC DNA]</scope>
    <source>
        <strain evidence="10">W106-1 / CGMCC3.15140</strain>
    </source>
</reference>
<accession>W3WTT0</accession>
<feature type="binding site" description="axial binding residue" evidence="8">
    <location>
        <position position="463"/>
    </location>
    <ligand>
        <name>heme</name>
        <dbReference type="ChEBI" id="CHEBI:30413"/>
    </ligand>
    <ligandPart>
        <name>Fe</name>
        <dbReference type="ChEBI" id="CHEBI:18248"/>
    </ligandPart>
</feature>
<dbReference type="GO" id="GO:0005506">
    <property type="term" value="F:iron ion binding"/>
    <property type="evidence" value="ECO:0007669"/>
    <property type="project" value="InterPro"/>
</dbReference>
<evidence type="ECO:0000256" key="2">
    <source>
        <dbReference type="ARBA" id="ARBA00010617"/>
    </source>
</evidence>
<dbReference type="PANTHER" id="PTHR24291:SF50">
    <property type="entry name" value="BIFUNCTIONAL ALBAFLAVENONE MONOOXYGENASE_TERPENE SYNTHASE"/>
    <property type="match status" value="1"/>
</dbReference>
<evidence type="ECO:0000256" key="3">
    <source>
        <dbReference type="ARBA" id="ARBA00022617"/>
    </source>
</evidence>
<dbReference type="EMBL" id="KI912117">
    <property type="protein sequence ID" value="ETS76582.1"/>
    <property type="molecule type" value="Genomic_DNA"/>
</dbReference>
<dbReference type="AlphaFoldDB" id="W3WTT0"/>
<dbReference type="SUPFAM" id="SSF48264">
    <property type="entry name" value="Cytochrome P450"/>
    <property type="match status" value="1"/>
</dbReference>
<evidence type="ECO:0000256" key="6">
    <source>
        <dbReference type="ARBA" id="ARBA00023004"/>
    </source>
</evidence>
<evidence type="ECO:0008006" key="11">
    <source>
        <dbReference type="Google" id="ProtNLM"/>
    </source>
</evidence>
<dbReference type="PANTHER" id="PTHR24291">
    <property type="entry name" value="CYTOCHROME P450 FAMILY 4"/>
    <property type="match status" value="1"/>
</dbReference>
<gene>
    <name evidence="9" type="ORF">PFICI_11969</name>
</gene>
<dbReference type="OrthoDB" id="10029320at2759"/>
<dbReference type="InParanoid" id="W3WTT0"/>
<evidence type="ECO:0000313" key="9">
    <source>
        <dbReference type="EMBL" id="ETS76582.1"/>
    </source>
</evidence>
<name>W3WTT0_PESFW</name>
<dbReference type="RefSeq" id="XP_007838741.1">
    <property type="nucleotide sequence ID" value="XM_007840550.1"/>
</dbReference>
<evidence type="ECO:0000256" key="1">
    <source>
        <dbReference type="ARBA" id="ARBA00001971"/>
    </source>
</evidence>
<dbReference type="HOGENOM" id="CLU_020492_0_1_1"/>
<dbReference type="GO" id="GO:0016705">
    <property type="term" value="F:oxidoreductase activity, acting on paired donors, with incorporation or reduction of molecular oxygen"/>
    <property type="evidence" value="ECO:0007669"/>
    <property type="project" value="InterPro"/>
</dbReference>
<keyword evidence="3 8" id="KW-0349">Heme</keyword>
<evidence type="ECO:0000256" key="4">
    <source>
        <dbReference type="ARBA" id="ARBA00022723"/>
    </source>
</evidence>
<dbReference type="STRING" id="1229662.W3WTT0"/>
<dbReference type="GO" id="GO:0020037">
    <property type="term" value="F:heme binding"/>
    <property type="evidence" value="ECO:0007669"/>
    <property type="project" value="InterPro"/>
</dbReference>
<keyword evidence="4 8" id="KW-0479">Metal-binding</keyword>
<evidence type="ECO:0000313" key="10">
    <source>
        <dbReference type="Proteomes" id="UP000030651"/>
    </source>
</evidence>
<proteinExistence type="inferred from homology"/>
<dbReference type="GO" id="GO:0004497">
    <property type="term" value="F:monooxygenase activity"/>
    <property type="evidence" value="ECO:0007669"/>
    <property type="project" value="UniProtKB-KW"/>
</dbReference>
<dbReference type="Pfam" id="PF00067">
    <property type="entry name" value="p450"/>
    <property type="match status" value="1"/>
</dbReference>
<comment type="similarity">
    <text evidence="2">Belongs to the cytochrome P450 family.</text>
</comment>
<keyword evidence="6 8" id="KW-0408">Iron</keyword>
<dbReference type="Proteomes" id="UP000030651">
    <property type="component" value="Unassembled WGS sequence"/>
</dbReference>
<dbReference type="PRINTS" id="PR00465">
    <property type="entry name" value="EP450IV"/>
</dbReference>
<dbReference type="InterPro" id="IPR050196">
    <property type="entry name" value="Cytochrome_P450_Monoox"/>
</dbReference>
<dbReference type="InterPro" id="IPR002403">
    <property type="entry name" value="Cyt_P450_E_grp-IV"/>
</dbReference>
<evidence type="ECO:0000256" key="8">
    <source>
        <dbReference type="PIRSR" id="PIRSR602403-1"/>
    </source>
</evidence>
<dbReference type="InterPro" id="IPR036396">
    <property type="entry name" value="Cyt_P450_sf"/>
</dbReference>
<dbReference type="KEGG" id="pfy:PFICI_11969"/>
<keyword evidence="10" id="KW-1185">Reference proteome</keyword>